<dbReference type="PANTHER" id="PTHR33507">
    <property type="entry name" value="INNER MEMBRANE PROTEIN YBBJ"/>
    <property type="match status" value="1"/>
</dbReference>
<protein>
    <recommendedName>
        <fullName evidence="6">NfeD-like C-terminal domain-containing protein</fullName>
    </recommendedName>
</protein>
<name>A0A1J5U2X2_9ZZZZ</name>
<keyword evidence="2 5" id="KW-0812">Transmembrane</keyword>
<organism evidence="7">
    <name type="scientific">mine drainage metagenome</name>
    <dbReference type="NCBI Taxonomy" id="410659"/>
    <lineage>
        <taxon>unclassified sequences</taxon>
        <taxon>metagenomes</taxon>
        <taxon>ecological metagenomes</taxon>
    </lineage>
</organism>
<dbReference type="GO" id="GO:0005886">
    <property type="term" value="C:plasma membrane"/>
    <property type="evidence" value="ECO:0007669"/>
    <property type="project" value="TreeGrafter"/>
</dbReference>
<feature type="transmembrane region" description="Helical" evidence="5">
    <location>
        <begin position="51"/>
        <end position="72"/>
    </location>
</feature>
<gene>
    <name evidence="7" type="ORF">GALL_10010</name>
</gene>
<comment type="subcellular location">
    <subcellularLocation>
        <location evidence="1">Membrane</location>
        <topology evidence="1">Multi-pass membrane protein</topology>
    </subcellularLocation>
</comment>
<evidence type="ECO:0000259" key="6">
    <source>
        <dbReference type="Pfam" id="PF01957"/>
    </source>
</evidence>
<dbReference type="InterPro" id="IPR052165">
    <property type="entry name" value="Membrane_assoc_protease"/>
</dbReference>
<keyword evidence="3 5" id="KW-1133">Transmembrane helix</keyword>
<dbReference type="EMBL" id="MLJW01000002">
    <property type="protein sequence ID" value="OIR18662.1"/>
    <property type="molecule type" value="Genomic_DNA"/>
</dbReference>
<dbReference type="Pfam" id="PF01957">
    <property type="entry name" value="NfeD"/>
    <property type="match status" value="1"/>
</dbReference>
<evidence type="ECO:0000256" key="1">
    <source>
        <dbReference type="ARBA" id="ARBA00004141"/>
    </source>
</evidence>
<proteinExistence type="predicted"/>
<dbReference type="PANTHER" id="PTHR33507:SF3">
    <property type="entry name" value="INNER MEMBRANE PROTEIN YBBJ"/>
    <property type="match status" value="1"/>
</dbReference>
<evidence type="ECO:0000256" key="3">
    <source>
        <dbReference type="ARBA" id="ARBA00022989"/>
    </source>
</evidence>
<evidence type="ECO:0000313" key="7">
    <source>
        <dbReference type="EMBL" id="OIR18662.1"/>
    </source>
</evidence>
<keyword evidence="4 5" id="KW-0472">Membrane</keyword>
<dbReference type="AlphaFoldDB" id="A0A1J5U2X2"/>
<dbReference type="Gene3D" id="2.40.50.140">
    <property type="entry name" value="Nucleic acid-binding proteins"/>
    <property type="match status" value="1"/>
</dbReference>
<evidence type="ECO:0000256" key="2">
    <source>
        <dbReference type="ARBA" id="ARBA00022692"/>
    </source>
</evidence>
<comment type="caution">
    <text evidence="7">The sequence shown here is derived from an EMBL/GenBank/DDBJ whole genome shotgun (WGS) entry which is preliminary data.</text>
</comment>
<dbReference type="SUPFAM" id="SSF141322">
    <property type="entry name" value="NfeD domain-like"/>
    <property type="match status" value="1"/>
</dbReference>
<sequence>MGLILFLFIAGIVLIVLEVLMPGAVLGVIGGISMFAGCAVAFSRIGLGGGLIATVAALAILGVALYLEFYLIPRTRLGRQLFVHSSNTSTSQGPIASDEIIGREAVAATTLAPSGYVLVDGRRYEAFSQSGHIGLGEKLIVSGRDNFRLIVNKSSPS</sequence>
<dbReference type="InterPro" id="IPR012340">
    <property type="entry name" value="NA-bd_OB-fold"/>
</dbReference>
<evidence type="ECO:0000256" key="4">
    <source>
        <dbReference type="ARBA" id="ARBA00023136"/>
    </source>
</evidence>
<dbReference type="InterPro" id="IPR002810">
    <property type="entry name" value="NfeD-like_C"/>
</dbReference>
<evidence type="ECO:0000256" key="5">
    <source>
        <dbReference type="SAM" id="Phobius"/>
    </source>
</evidence>
<feature type="domain" description="NfeD-like C-terminal" evidence="6">
    <location>
        <begin position="98"/>
        <end position="153"/>
    </location>
</feature>
<reference evidence="7" key="1">
    <citation type="submission" date="2016-10" db="EMBL/GenBank/DDBJ databases">
        <title>Sequence of Gallionella enrichment culture.</title>
        <authorList>
            <person name="Poehlein A."/>
            <person name="Muehling M."/>
            <person name="Daniel R."/>
        </authorList>
    </citation>
    <scope>NUCLEOTIDE SEQUENCE</scope>
</reference>
<accession>A0A1J5U2X2</accession>